<dbReference type="InterPro" id="IPR011992">
    <property type="entry name" value="EF-hand-dom_pair"/>
</dbReference>
<sequence length="174" mass="18932">MKKTTKIAIVVVAVLGVGAAAVAAQADGGWRGHGGSAHFSQGHGGGHGGRMASMLRYFDSDGDGAVSQAEIDQVRDERFAAFDGDGSETLSLAEFEGLWLDFMRERMVDGFQRLDADGDGQVTMAEVNRPLGMMVQRMDRNEDGVIDQSDMKRGKRFYRDDDDRPRNNRSGNDG</sequence>
<comment type="caution">
    <text evidence="4">The sequence shown here is derived from an EMBL/GenBank/DDBJ whole genome shotgun (WGS) entry which is preliminary data.</text>
</comment>
<gene>
    <name evidence="4" type="ORF">HBA54_15575</name>
</gene>
<dbReference type="InterPro" id="IPR002048">
    <property type="entry name" value="EF_hand_dom"/>
</dbReference>
<dbReference type="AlphaFoldDB" id="A0A967EZ22"/>
<evidence type="ECO:0000256" key="2">
    <source>
        <dbReference type="SAM" id="SignalP"/>
    </source>
</evidence>
<dbReference type="InterPro" id="IPR018247">
    <property type="entry name" value="EF_Hand_1_Ca_BS"/>
</dbReference>
<dbReference type="Proteomes" id="UP000761264">
    <property type="component" value="Unassembled WGS sequence"/>
</dbReference>
<evidence type="ECO:0000259" key="3">
    <source>
        <dbReference type="PROSITE" id="PS50222"/>
    </source>
</evidence>
<dbReference type="SUPFAM" id="SSF47473">
    <property type="entry name" value="EF-hand"/>
    <property type="match status" value="1"/>
</dbReference>
<dbReference type="GO" id="GO:0005509">
    <property type="term" value="F:calcium ion binding"/>
    <property type="evidence" value="ECO:0007669"/>
    <property type="project" value="InterPro"/>
</dbReference>
<keyword evidence="5" id="KW-1185">Reference proteome</keyword>
<feature type="region of interest" description="Disordered" evidence="1">
    <location>
        <begin position="138"/>
        <end position="174"/>
    </location>
</feature>
<evidence type="ECO:0000313" key="4">
    <source>
        <dbReference type="EMBL" id="NIA70024.1"/>
    </source>
</evidence>
<name>A0A967EZ22_9PROT</name>
<feature type="domain" description="EF-hand" evidence="3">
    <location>
        <begin position="102"/>
        <end position="137"/>
    </location>
</feature>
<keyword evidence="2" id="KW-0732">Signal</keyword>
<feature type="signal peptide" evidence="2">
    <location>
        <begin position="1"/>
        <end position="23"/>
    </location>
</feature>
<accession>A0A967EZ22</accession>
<feature type="compositionally biased region" description="Basic and acidic residues" evidence="1">
    <location>
        <begin position="138"/>
        <end position="166"/>
    </location>
</feature>
<dbReference type="PROSITE" id="PS50222">
    <property type="entry name" value="EF_HAND_2"/>
    <property type="match status" value="1"/>
</dbReference>
<dbReference type="EMBL" id="JAAQPH010000011">
    <property type="protein sequence ID" value="NIA70024.1"/>
    <property type="molecule type" value="Genomic_DNA"/>
</dbReference>
<protein>
    <recommendedName>
        <fullName evidence="3">EF-hand domain-containing protein</fullName>
    </recommendedName>
</protein>
<dbReference type="Gene3D" id="1.10.238.10">
    <property type="entry name" value="EF-hand"/>
    <property type="match status" value="2"/>
</dbReference>
<evidence type="ECO:0000256" key="1">
    <source>
        <dbReference type="SAM" id="MobiDB-lite"/>
    </source>
</evidence>
<proteinExistence type="predicted"/>
<organism evidence="4 5">
    <name type="scientific">Pelagibius litoralis</name>
    <dbReference type="NCBI Taxonomy" id="374515"/>
    <lineage>
        <taxon>Bacteria</taxon>
        <taxon>Pseudomonadati</taxon>
        <taxon>Pseudomonadota</taxon>
        <taxon>Alphaproteobacteria</taxon>
        <taxon>Rhodospirillales</taxon>
        <taxon>Rhodovibrionaceae</taxon>
        <taxon>Pelagibius</taxon>
    </lineage>
</organism>
<dbReference type="PROSITE" id="PS00018">
    <property type="entry name" value="EF_HAND_1"/>
    <property type="match status" value="2"/>
</dbReference>
<dbReference type="RefSeq" id="WP_167226195.1">
    <property type="nucleotide sequence ID" value="NZ_JAAQPH010000011.1"/>
</dbReference>
<feature type="chain" id="PRO_5037052313" description="EF-hand domain-containing protein" evidence="2">
    <location>
        <begin position="24"/>
        <end position="174"/>
    </location>
</feature>
<dbReference type="Pfam" id="PF13833">
    <property type="entry name" value="EF-hand_8"/>
    <property type="match status" value="1"/>
</dbReference>
<evidence type="ECO:0000313" key="5">
    <source>
        <dbReference type="Proteomes" id="UP000761264"/>
    </source>
</evidence>
<dbReference type="Pfam" id="PF13202">
    <property type="entry name" value="EF-hand_5"/>
    <property type="match status" value="2"/>
</dbReference>
<reference evidence="4" key="1">
    <citation type="submission" date="2020-03" db="EMBL/GenBank/DDBJ databases">
        <title>Genome of Pelagibius litoralis DSM 21314T.</title>
        <authorList>
            <person name="Wang G."/>
        </authorList>
    </citation>
    <scope>NUCLEOTIDE SEQUENCE</scope>
    <source>
        <strain evidence="4">DSM 21314</strain>
    </source>
</reference>